<dbReference type="AlphaFoldDB" id="A0A6J6KX05"/>
<name>A0A6J6KX05_9ZZZZ</name>
<dbReference type="Pfam" id="PF17963">
    <property type="entry name" value="Big_9"/>
    <property type="match status" value="1"/>
</dbReference>
<sequence>MSSTTYTPTVIAPPVPTASPDTVELLPGQSKVFSSIFDGQTGDTDPALATKGTGAPDLTNSTVCIIDPATSVCDTDGIVTIAGQGTYTLNPTTGIVTYAAVSSATPGAKTPVTYQITDGLGRSVTSTLTPTITPPPVANPDFSTGVQGAIQTLSPVGNDRPGGGASTELFPDTRVQVPSGIFLCAANQPPPDCAATTVEVFENGVKLGVLTVAATGLVTFTPEPNFIGTTPAIGYQLPDNLGQKAYSTITITVLPPPAPSATIDTGSAEYNKPVTLKPWMNDSAGAVPDGSSVAAPSLMATSIKLCDDNSTFVAMSGTPADCTATKVKTIEGTYEVNATTGEVVFTPVNGFTGTVKYPPTYQIWNNWTGSGGAKSATALLVPTIAPPGAPAATVDITKTKPGTSVVLNPVSNDKPGTAALDPTTIRLCGAGEISPACTQMSVTTLDGLYVVEPTTGQVTFTPRDGFTGQATIPYIIKDGLGMMANANLIITVEDTAVVPVVKKTKVGLAKTGGARPDLLLLLGILALVGAGGLRVASRKR</sequence>
<feature type="transmembrane region" description="Helical" evidence="2">
    <location>
        <begin position="518"/>
        <end position="536"/>
    </location>
</feature>
<evidence type="ECO:0000256" key="2">
    <source>
        <dbReference type="SAM" id="Phobius"/>
    </source>
</evidence>
<reference evidence="4" key="1">
    <citation type="submission" date="2020-05" db="EMBL/GenBank/DDBJ databases">
        <authorList>
            <person name="Chiriac C."/>
            <person name="Salcher M."/>
            <person name="Ghai R."/>
            <person name="Kavagutti S V."/>
        </authorList>
    </citation>
    <scope>NUCLEOTIDE SEQUENCE</scope>
</reference>
<protein>
    <submittedName>
        <fullName evidence="4">Unannotated protein</fullName>
    </submittedName>
</protein>
<dbReference type="InterPro" id="IPR026395">
    <property type="entry name" value="CshA_fibril"/>
</dbReference>
<organism evidence="4">
    <name type="scientific">freshwater metagenome</name>
    <dbReference type="NCBI Taxonomy" id="449393"/>
    <lineage>
        <taxon>unclassified sequences</taxon>
        <taxon>metagenomes</taxon>
        <taxon>ecological metagenomes</taxon>
    </lineage>
</organism>
<keyword evidence="1" id="KW-0964">Secreted</keyword>
<dbReference type="Gene3D" id="2.60.40.2810">
    <property type="match status" value="1"/>
</dbReference>
<gene>
    <name evidence="4" type="ORF">UFOPK2237_00702</name>
</gene>
<dbReference type="PROSITE" id="PS50847">
    <property type="entry name" value="GRAM_POS_ANCHORING"/>
    <property type="match status" value="1"/>
</dbReference>
<accession>A0A6J6KX05</accession>
<feature type="domain" description="Gram-positive cocci surface proteins LPxTG" evidence="3">
    <location>
        <begin position="508"/>
        <end position="540"/>
    </location>
</feature>
<dbReference type="InterPro" id="IPR019931">
    <property type="entry name" value="LPXTG_anchor"/>
</dbReference>
<evidence type="ECO:0000313" key="4">
    <source>
        <dbReference type="EMBL" id="CAB4654347.1"/>
    </source>
</evidence>
<keyword evidence="2" id="KW-0812">Transmembrane</keyword>
<dbReference type="EMBL" id="CAEZWI010000077">
    <property type="protein sequence ID" value="CAB4654347.1"/>
    <property type="molecule type" value="Genomic_DNA"/>
</dbReference>
<evidence type="ECO:0000256" key="1">
    <source>
        <dbReference type="ARBA" id="ARBA00022525"/>
    </source>
</evidence>
<evidence type="ECO:0000259" key="3">
    <source>
        <dbReference type="PROSITE" id="PS50847"/>
    </source>
</evidence>
<keyword evidence="2" id="KW-1133">Transmembrane helix</keyword>
<dbReference type="Pfam" id="PF19076">
    <property type="entry name" value="CshA_repeat"/>
    <property type="match status" value="2"/>
</dbReference>
<proteinExistence type="predicted"/>
<keyword evidence="2" id="KW-0472">Membrane</keyword>